<comment type="caution">
    <text evidence="3">The sequence shown here is derived from an EMBL/GenBank/DDBJ whole genome shotgun (WGS) entry which is preliminary data.</text>
</comment>
<protein>
    <submittedName>
        <fullName evidence="3">Kinase domain-containing protein</fullName>
    </submittedName>
</protein>
<evidence type="ECO:0000313" key="4">
    <source>
        <dbReference type="Proteomes" id="UP001362999"/>
    </source>
</evidence>
<feature type="region of interest" description="Disordered" evidence="1">
    <location>
        <begin position="117"/>
        <end position="159"/>
    </location>
</feature>
<keyword evidence="2" id="KW-0472">Membrane</keyword>
<gene>
    <name evidence="3" type="ORF">R3P38DRAFT_3282816</name>
</gene>
<name>A0AAW0A9L7_9AGAR</name>
<keyword evidence="2" id="KW-1133">Transmembrane helix</keyword>
<organism evidence="3 4">
    <name type="scientific">Favolaschia claudopus</name>
    <dbReference type="NCBI Taxonomy" id="2862362"/>
    <lineage>
        <taxon>Eukaryota</taxon>
        <taxon>Fungi</taxon>
        <taxon>Dikarya</taxon>
        <taxon>Basidiomycota</taxon>
        <taxon>Agaricomycotina</taxon>
        <taxon>Agaricomycetes</taxon>
        <taxon>Agaricomycetidae</taxon>
        <taxon>Agaricales</taxon>
        <taxon>Marasmiineae</taxon>
        <taxon>Mycenaceae</taxon>
        <taxon>Favolaschia</taxon>
    </lineage>
</organism>
<dbReference type="GO" id="GO:0016301">
    <property type="term" value="F:kinase activity"/>
    <property type="evidence" value="ECO:0007669"/>
    <property type="project" value="UniProtKB-KW"/>
</dbReference>
<dbReference type="EMBL" id="JAWWNJ010000077">
    <property type="protein sequence ID" value="KAK7005662.1"/>
    <property type="molecule type" value="Genomic_DNA"/>
</dbReference>
<keyword evidence="2" id="KW-0812">Transmembrane</keyword>
<evidence type="ECO:0000313" key="3">
    <source>
        <dbReference type="EMBL" id="KAK7005662.1"/>
    </source>
</evidence>
<reference evidence="3 4" key="1">
    <citation type="journal article" date="2024" name="J Genomics">
        <title>Draft genome sequencing and assembly of Favolaschia claudopus CIRM-BRFM 2984 isolated from oak limbs.</title>
        <authorList>
            <person name="Navarro D."/>
            <person name="Drula E."/>
            <person name="Chaduli D."/>
            <person name="Cazenave R."/>
            <person name="Ahrendt S."/>
            <person name="Wang J."/>
            <person name="Lipzen A."/>
            <person name="Daum C."/>
            <person name="Barry K."/>
            <person name="Grigoriev I.V."/>
            <person name="Favel A."/>
            <person name="Rosso M.N."/>
            <person name="Martin F."/>
        </authorList>
    </citation>
    <scope>NUCLEOTIDE SEQUENCE [LARGE SCALE GENOMIC DNA]</scope>
    <source>
        <strain evidence="3 4">CIRM-BRFM 2984</strain>
    </source>
</reference>
<sequence>MPSPNLALRVAESSAAMVNILAQSSAQAASLHGKKAKTPMLAGAIIGSIMGAAYVVGFSIYFWKRYKRKKLKRQIEAGTAQPKVRPEPKEKVVIPPDPAVLLGQNRPGDVIIVDERHHHHHRSKSVPKVPKLHGEASGSTSNLVRPQTERASDDVQTNM</sequence>
<keyword evidence="3" id="KW-0418">Kinase</keyword>
<proteinExistence type="predicted"/>
<keyword evidence="3" id="KW-0808">Transferase</keyword>
<accession>A0AAW0A9L7</accession>
<evidence type="ECO:0000256" key="2">
    <source>
        <dbReference type="SAM" id="Phobius"/>
    </source>
</evidence>
<feature type="transmembrane region" description="Helical" evidence="2">
    <location>
        <begin position="40"/>
        <end position="63"/>
    </location>
</feature>
<keyword evidence="4" id="KW-1185">Reference proteome</keyword>
<dbReference type="AlphaFoldDB" id="A0AAW0A9L7"/>
<evidence type="ECO:0000256" key="1">
    <source>
        <dbReference type="SAM" id="MobiDB-lite"/>
    </source>
</evidence>
<feature type="region of interest" description="Disordered" evidence="1">
    <location>
        <begin position="77"/>
        <end position="101"/>
    </location>
</feature>
<dbReference type="Proteomes" id="UP001362999">
    <property type="component" value="Unassembled WGS sequence"/>
</dbReference>